<protein>
    <recommendedName>
        <fullName evidence="6">Secreted protein</fullName>
    </recommendedName>
</protein>
<feature type="compositionally biased region" description="Basic and acidic residues" evidence="1">
    <location>
        <begin position="173"/>
        <end position="187"/>
    </location>
</feature>
<feature type="compositionally biased region" description="Gly residues" evidence="1">
    <location>
        <begin position="188"/>
        <end position="199"/>
    </location>
</feature>
<evidence type="ECO:0000256" key="1">
    <source>
        <dbReference type="SAM" id="MobiDB-lite"/>
    </source>
</evidence>
<dbReference type="EMBL" id="BMMP01000012">
    <property type="protein sequence ID" value="GGO52799.1"/>
    <property type="molecule type" value="Genomic_DNA"/>
</dbReference>
<comment type="caution">
    <text evidence="4">The sequence shown here is derived from an EMBL/GenBank/DDBJ whole genome shotgun (WGS) entry which is preliminary data.</text>
</comment>
<gene>
    <name evidence="4" type="ORF">GCM10012287_37940</name>
</gene>
<dbReference type="Proteomes" id="UP000631535">
    <property type="component" value="Unassembled WGS sequence"/>
</dbReference>
<keyword evidence="3" id="KW-0732">Signal</keyword>
<keyword evidence="2" id="KW-0472">Membrane</keyword>
<keyword evidence="2" id="KW-0812">Transmembrane</keyword>
<feature type="transmembrane region" description="Helical" evidence="2">
    <location>
        <begin position="203"/>
        <end position="224"/>
    </location>
</feature>
<proteinExistence type="predicted"/>
<keyword evidence="5" id="KW-1185">Reference proteome</keyword>
<evidence type="ECO:0000313" key="4">
    <source>
        <dbReference type="EMBL" id="GGO52799.1"/>
    </source>
</evidence>
<feature type="signal peptide" evidence="3">
    <location>
        <begin position="1"/>
        <end position="21"/>
    </location>
</feature>
<organism evidence="4 5">
    <name type="scientific">Streptomyces daqingensis</name>
    <dbReference type="NCBI Taxonomy" id="1472640"/>
    <lineage>
        <taxon>Bacteria</taxon>
        <taxon>Bacillati</taxon>
        <taxon>Actinomycetota</taxon>
        <taxon>Actinomycetes</taxon>
        <taxon>Kitasatosporales</taxon>
        <taxon>Streptomycetaceae</taxon>
        <taxon>Streptomyces</taxon>
    </lineage>
</organism>
<feature type="chain" id="PRO_5045241872" description="Secreted protein" evidence="3">
    <location>
        <begin position="22"/>
        <end position="231"/>
    </location>
</feature>
<name>A0ABQ2MJZ1_9ACTN</name>
<dbReference type="NCBIfam" id="NF040672">
    <property type="entry name" value="SCO2322_fam"/>
    <property type="match status" value="1"/>
</dbReference>
<keyword evidence="2" id="KW-1133">Transmembrane helix</keyword>
<evidence type="ECO:0000256" key="2">
    <source>
        <dbReference type="SAM" id="Phobius"/>
    </source>
</evidence>
<evidence type="ECO:0000256" key="3">
    <source>
        <dbReference type="SAM" id="SignalP"/>
    </source>
</evidence>
<sequence>MHLVRLGVVLAVSASAGAVPAAAAVAAPQQDGGSYRYWSFWERGGSGSWKYATQGPSVLRPEDGSVLGFRFALSENSQDAAKPRGSADFAAACADTRERKGRKRVALRLDFGTAADAPDGERPPKSRTACASVDADANAAEALAGVAKPLRYNSDALLCAVEGYPARGCGEQVRGEGGSREDSRPGGDGDVGSGADGDGTVGLGPVAGIAAGAAAIAVLAAAAVRQSRRRG</sequence>
<accession>A0ABQ2MJZ1</accession>
<dbReference type="InterPro" id="IPR047703">
    <property type="entry name" value="SCO2322-like"/>
</dbReference>
<feature type="region of interest" description="Disordered" evidence="1">
    <location>
        <begin position="170"/>
        <end position="199"/>
    </location>
</feature>
<reference evidence="5" key="1">
    <citation type="journal article" date="2019" name="Int. J. Syst. Evol. Microbiol.">
        <title>The Global Catalogue of Microorganisms (GCM) 10K type strain sequencing project: providing services to taxonomists for standard genome sequencing and annotation.</title>
        <authorList>
            <consortium name="The Broad Institute Genomics Platform"/>
            <consortium name="The Broad Institute Genome Sequencing Center for Infectious Disease"/>
            <person name="Wu L."/>
            <person name="Ma J."/>
        </authorList>
    </citation>
    <scope>NUCLEOTIDE SEQUENCE [LARGE SCALE GENOMIC DNA]</scope>
    <source>
        <strain evidence="5">CGMCC 4.7178</strain>
    </source>
</reference>
<evidence type="ECO:0008006" key="6">
    <source>
        <dbReference type="Google" id="ProtNLM"/>
    </source>
</evidence>
<dbReference type="RefSeq" id="WP_373292123.1">
    <property type="nucleotide sequence ID" value="NZ_BMMP01000012.1"/>
</dbReference>
<evidence type="ECO:0000313" key="5">
    <source>
        <dbReference type="Proteomes" id="UP000631535"/>
    </source>
</evidence>